<organism evidence="2 3">
    <name type="scientific">Aspergillus udagawae</name>
    <dbReference type="NCBI Taxonomy" id="91492"/>
    <lineage>
        <taxon>Eukaryota</taxon>
        <taxon>Fungi</taxon>
        <taxon>Dikarya</taxon>
        <taxon>Ascomycota</taxon>
        <taxon>Pezizomycotina</taxon>
        <taxon>Eurotiomycetes</taxon>
        <taxon>Eurotiomycetidae</taxon>
        <taxon>Eurotiales</taxon>
        <taxon>Aspergillaceae</taxon>
        <taxon>Aspergillus</taxon>
        <taxon>Aspergillus subgen. Fumigati</taxon>
    </lineage>
</organism>
<name>A0A8E0QRL9_9EURO</name>
<sequence length="1015" mass="114650">MVLYQDPETGVAWDARDLPPDIAPQPDPKYEEYRRIRLNQDKHMNDEDQLQTVLPDYNGASDTHVEIGLEESLLVHESGLPVTTCANAIDRPGMWARMNEQRAQVRVDPEEPFMNQLASLCVRAQIRHCSHQKCVKERDSMKRYAPRCEWRRFREWALALVACQLSFGPEQKLTLAYTHLKAVAPVGYSLLDLFRWRKNEVTGTFIENENKKRTVDVFGVCEVIYWMLTIQTSLGYNAGLETRWLPDFLPTNVAGPAVKKAVQKAHKLGICPYRLWNLAIVSERKYVDFPGLMETATKHPSLKHEDHQKCTTGLCYQTTIDSTRAKQCHKCGKPPTCDGKRVLFDPERLNESIRNGGRTVWSVNEPFHVSQDQPYVAISHVWADGTGIGLGKVGEVNCCLFNYFAGITRTLGCDALWWDTISIPTEKEARKKAINEMHKNYSSARCTVVHDQYLTNFLWSDDGSPCLAIVLSSWLTRGWTALELIMSPSVKVIFKGTSGPVIKDLDSDILANDPSRCSRAHWIASTIIRRLRRPIENITDLITVLKPRSTSWPRDKMVIAGLLSRLDDCDYSLQSDEITKAIMLRVSKIHPSSVLHGQPTMRDSGAWSWCPSSLYDIPVESMGDTFMEGGLGDLTCLIEAEGILAGAWHFRFLRREDSLPGRLIASSAHPSVIWKVANALRHWRHCLLLREQIIPGGPSLLVTTVSREGRFIHCRYVGAVLDVNPPPIEDLMNGYDYFKMGHAENKPSIKARKLIPPNPHPSTEDEKYYQWLDAKLWIGNEHPTGKLLVTQFHPEDGGAEGCYLLIKDRPISVKPYSRDASRAVVYGGPEVTRSKEAAFQVSPNSSYDAAVTRARMTLAWPPPTIPAGNRIGIQWITGNPLPGSNCSGDFLRLETSTKLNSFAAIEPQLYTPGKERPYRGIWAGVFPFRTGLYPDHRWEFLLFHQPKEKRLEVIKLTGDESSPRGSYAVIVDDLNKVTRICTEEEWPGAPAVPAMGYAMERNNLYRKLFPLHPAL</sequence>
<evidence type="ECO:0000256" key="1">
    <source>
        <dbReference type="SAM" id="MobiDB-lite"/>
    </source>
</evidence>
<evidence type="ECO:0000313" key="3">
    <source>
        <dbReference type="Proteomes" id="UP000036893"/>
    </source>
</evidence>
<reference evidence="2" key="2">
    <citation type="submission" date="2021-01" db="EMBL/GenBank/DDBJ databases">
        <title>Pan-genome distribution and transcriptional activeness of fungal secondary metabolism genes in Aspergillus section Fumigati.</title>
        <authorList>
            <person name="Takahashi H."/>
            <person name="Umemura M."/>
            <person name="Ninomiya A."/>
            <person name="Kusuya Y."/>
            <person name="Urayama S."/>
            <person name="Shimizu M."/>
            <person name="Watanabe A."/>
            <person name="Kamei K."/>
            <person name="Yaguchi T."/>
            <person name="Hagiwara D."/>
        </authorList>
    </citation>
    <scope>NUCLEOTIDE SEQUENCE</scope>
    <source>
        <strain evidence="2">IFM 46973</strain>
    </source>
</reference>
<dbReference type="PANTHER" id="PTHR39596:SF2">
    <property type="entry name" value="HET DOMAIN PROTEIN (AFU_ORTHOLOGUE AFUA_1G17550)-RELATED"/>
    <property type="match status" value="1"/>
</dbReference>
<reference evidence="2" key="1">
    <citation type="journal article" date="2015" name="Genome Announc.">
        <title>Draft Genome Sequence of the Pathogenic Filamentous Fungus Aspergillus udagawae Strain IFM 46973T.</title>
        <authorList>
            <person name="Kusuya Y."/>
            <person name="Takahashi-Nakaguchi A."/>
            <person name="Takahashi H."/>
            <person name="Yaguchi T."/>
        </authorList>
    </citation>
    <scope>NUCLEOTIDE SEQUENCE</scope>
    <source>
        <strain evidence="2">IFM 46973</strain>
    </source>
</reference>
<accession>A0A8E0QRL9</accession>
<dbReference type="GeneID" id="66991493"/>
<dbReference type="AlphaFoldDB" id="A0A8E0QRL9"/>
<feature type="region of interest" description="Disordered" evidence="1">
    <location>
        <begin position="1"/>
        <end position="26"/>
    </location>
</feature>
<evidence type="ECO:0000313" key="2">
    <source>
        <dbReference type="EMBL" id="GIC87631.1"/>
    </source>
</evidence>
<dbReference type="RefSeq" id="XP_043144897.1">
    <property type="nucleotide sequence ID" value="XM_043288962.1"/>
</dbReference>
<comment type="caution">
    <text evidence="2">The sequence shown here is derived from an EMBL/GenBank/DDBJ whole genome shotgun (WGS) entry which is preliminary data.</text>
</comment>
<dbReference type="Proteomes" id="UP000036893">
    <property type="component" value="Unassembled WGS sequence"/>
</dbReference>
<dbReference type="Pfam" id="PF12014">
    <property type="entry name" value="Cyclin_D1_bind"/>
    <property type="match status" value="1"/>
</dbReference>
<evidence type="ECO:0008006" key="4">
    <source>
        <dbReference type="Google" id="ProtNLM"/>
    </source>
</evidence>
<dbReference type="PANTHER" id="PTHR39596">
    <property type="match status" value="1"/>
</dbReference>
<proteinExistence type="predicted"/>
<gene>
    <name evidence="2" type="ORF">Aud_004017</name>
</gene>
<dbReference type="EMBL" id="BBXM02000003">
    <property type="protein sequence ID" value="GIC87631.1"/>
    <property type="molecule type" value="Genomic_DNA"/>
</dbReference>
<protein>
    <recommendedName>
        <fullName evidence="4">Heterokaryon incompatibility domain-containing protein</fullName>
    </recommendedName>
</protein>